<dbReference type="RefSeq" id="WP_188255995.1">
    <property type="nucleotide sequence ID" value="NZ_JABVCF010000009.1"/>
</dbReference>
<evidence type="ECO:0000313" key="1">
    <source>
        <dbReference type="EMBL" id="MBS3650441.1"/>
    </source>
</evidence>
<evidence type="ECO:0000313" key="2">
    <source>
        <dbReference type="Proteomes" id="UP000680348"/>
    </source>
</evidence>
<organism evidence="1 2">
    <name type="scientific">Pseudaminobacter soli</name>
    <name type="common">ex Zhang et al. 2022</name>
    <dbReference type="NCBI Taxonomy" id="2831468"/>
    <lineage>
        <taxon>Bacteria</taxon>
        <taxon>Pseudomonadati</taxon>
        <taxon>Pseudomonadota</taxon>
        <taxon>Alphaproteobacteria</taxon>
        <taxon>Hyphomicrobiales</taxon>
        <taxon>Phyllobacteriaceae</taxon>
        <taxon>Pseudaminobacter</taxon>
    </lineage>
</organism>
<sequence>MQEELPNEVIILDYDPSCYAELRNVYNSGRTTSEPATLQPDQLDQILANGAGIFRRRQTTPRTNCSSSPGYWPIGR</sequence>
<reference evidence="1" key="1">
    <citation type="submission" date="2021-04" db="EMBL/GenBank/DDBJ databases">
        <title>Pseudaminobacter soli sp. nov., isolated from paddy soil contaminated by heavy metals.</title>
        <authorList>
            <person name="Zhang K."/>
        </authorList>
    </citation>
    <scope>NUCLEOTIDE SEQUENCE</scope>
    <source>
        <strain evidence="1">19-2017</strain>
    </source>
</reference>
<name>A0A942E3S8_9HYPH</name>
<dbReference type="AlphaFoldDB" id="A0A942E3S8"/>
<dbReference type="EMBL" id="JAGWCR010000009">
    <property type="protein sequence ID" value="MBS3650441.1"/>
    <property type="molecule type" value="Genomic_DNA"/>
</dbReference>
<dbReference type="Proteomes" id="UP000680348">
    <property type="component" value="Unassembled WGS sequence"/>
</dbReference>
<keyword evidence="2" id="KW-1185">Reference proteome</keyword>
<accession>A0A942E3S8</accession>
<comment type="caution">
    <text evidence="1">The sequence shown here is derived from an EMBL/GenBank/DDBJ whole genome shotgun (WGS) entry which is preliminary data.</text>
</comment>
<gene>
    <name evidence="1" type="ORF">KEU06_17645</name>
</gene>
<proteinExistence type="predicted"/>
<protein>
    <submittedName>
        <fullName evidence="1">Uncharacterized protein</fullName>
    </submittedName>
</protein>